<dbReference type="EMBL" id="CM004399">
    <property type="protein sequence ID" value="KAG8641074.1"/>
    <property type="molecule type" value="Genomic_DNA"/>
</dbReference>
<name>A0ACB7GL19_MANES</name>
<gene>
    <name evidence="1" type="ORF">MANES_13G103928v8</name>
</gene>
<dbReference type="Proteomes" id="UP000091857">
    <property type="component" value="Chromosome 13"/>
</dbReference>
<protein>
    <submittedName>
        <fullName evidence="1">Uncharacterized protein</fullName>
    </submittedName>
</protein>
<organism evidence="1 2">
    <name type="scientific">Manihot esculenta</name>
    <name type="common">Cassava</name>
    <name type="synonym">Jatropha manihot</name>
    <dbReference type="NCBI Taxonomy" id="3983"/>
    <lineage>
        <taxon>Eukaryota</taxon>
        <taxon>Viridiplantae</taxon>
        <taxon>Streptophyta</taxon>
        <taxon>Embryophyta</taxon>
        <taxon>Tracheophyta</taxon>
        <taxon>Spermatophyta</taxon>
        <taxon>Magnoliopsida</taxon>
        <taxon>eudicotyledons</taxon>
        <taxon>Gunneridae</taxon>
        <taxon>Pentapetalae</taxon>
        <taxon>rosids</taxon>
        <taxon>fabids</taxon>
        <taxon>Malpighiales</taxon>
        <taxon>Euphorbiaceae</taxon>
        <taxon>Crotonoideae</taxon>
        <taxon>Manihoteae</taxon>
        <taxon>Manihot</taxon>
    </lineage>
</organism>
<proteinExistence type="predicted"/>
<accession>A0ACB7GL19</accession>
<reference evidence="2" key="1">
    <citation type="journal article" date="2016" name="Nat. Biotechnol.">
        <title>Sequencing wild and cultivated cassava and related species reveals extensive interspecific hybridization and genetic diversity.</title>
        <authorList>
            <person name="Bredeson J.V."/>
            <person name="Lyons J.B."/>
            <person name="Prochnik S.E."/>
            <person name="Wu G.A."/>
            <person name="Ha C.M."/>
            <person name="Edsinger-Gonzales E."/>
            <person name="Grimwood J."/>
            <person name="Schmutz J."/>
            <person name="Rabbi I.Y."/>
            <person name="Egesi C."/>
            <person name="Nauluvula P."/>
            <person name="Lebot V."/>
            <person name="Ndunguru J."/>
            <person name="Mkamilo G."/>
            <person name="Bart R.S."/>
            <person name="Setter T.L."/>
            <person name="Gleadow R.M."/>
            <person name="Kulakow P."/>
            <person name="Ferguson M.E."/>
            <person name="Rounsley S."/>
            <person name="Rokhsar D.S."/>
        </authorList>
    </citation>
    <scope>NUCLEOTIDE SEQUENCE [LARGE SCALE GENOMIC DNA]</scope>
    <source>
        <strain evidence="2">cv. AM560-2</strain>
    </source>
</reference>
<keyword evidence="2" id="KW-1185">Reference proteome</keyword>
<comment type="caution">
    <text evidence="1">The sequence shown here is derived from an EMBL/GenBank/DDBJ whole genome shotgun (WGS) entry which is preliminary data.</text>
</comment>
<evidence type="ECO:0000313" key="1">
    <source>
        <dbReference type="EMBL" id="KAG8641074.1"/>
    </source>
</evidence>
<evidence type="ECO:0000313" key="2">
    <source>
        <dbReference type="Proteomes" id="UP000091857"/>
    </source>
</evidence>
<sequence length="161" mass="17384">MLTPTNKQPLGHILGGHPLGVVLQMCITTHTIRIDHCFVIANRLYNFSGRGDTDPSLDPAFAAQLKTKCKPGDTTTVVDMDPGSPKLFDDNYYTVVARRGLFQSDAALLNDIQTRAYVTLQAATNGITFARDFGASMVKLGNVGVLTGSQGEIRKQCALVN</sequence>